<dbReference type="EMBL" id="GL377758">
    <property type="protein sequence ID" value="EFJ04734.1"/>
    <property type="molecule type" value="Genomic_DNA"/>
</dbReference>
<dbReference type="InParanoid" id="D8TF31"/>
<evidence type="ECO:0000256" key="1">
    <source>
        <dbReference type="SAM" id="MobiDB-lite"/>
    </source>
</evidence>
<feature type="compositionally biased region" description="Polar residues" evidence="1">
    <location>
        <begin position="17"/>
        <end position="28"/>
    </location>
</feature>
<dbReference type="Gramene" id="EFJ04734">
    <property type="protein sequence ID" value="EFJ04734"/>
    <property type="gene ID" value="SELMODRAFT_432135"/>
</dbReference>
<dbReference type="Proteomes" id="UP000001514">
    <property type="component" value="Unassembled WGS sequence"/>
</dbReference>
<gene>
    <name evidence="2" type="ORF">SELMODRAFT_432135</name>
</gene>
<evidence type="ECO:0000313" key="3">
    <source>
        <dbReference type="Proteomes" id="UP000001514"/>
    </source>
</evidence>
<name>D8TF31_SELML</name>
<dbReference type="AlphaFoldDB" id="D8TF31"/>
<proteinExistence type="predicted"/>
<accession>D8TF31</accession>
<dbReference type="HOGENOM" id="CLU_1158072_0_0_1"/>
<keyword evidence="3" id="KW-1185">Reference proteome</keyword>
<reference evidence="2 3" key="1">
    <citation type="journal article" date="2011" name="Science">
        <title>The Selaginella genome identifies genetic changes associated with the evolution of vascular plants.</title>
        <authorList>
            <person name="Banks J.A."/>
            <person name="Nishiyama T."/>
            <person name="Hasebe M."/>
            <person name="Bowman J.L."/>
            <person name="Gribskov M."/>
            <person name="dePamphilis C."/>
            <person name="Albert V.A."/>
            <person name="Aono N."/>
            <person name="Aoyama T."/>
            <person name="Ambrose B.A."/>
            <person name="Ashton N.W."/>
            <person name="Axtell M.J."/>
            <person name="Barker E."/>
            <person name="Barker M.S."/>
            <person name="Bennetzen J.L."/>
            <person name="Bonawitz N.D."/>
            <person name="Chapple C."/>
            <person name="Cheng C."/>
            <person name="Correa L.G."/>
            <person name="Dacre M."/>
            <person name="DeBarry J."/>
            <person name="Dreyer I."/>
            <person name="Elias M."/>
            <person name="Engstrom E.M."/>
            <person name="Estelle M."/>
            <person name="Feng L."/>
            <person name="Finet C."/>
            <person name="Floyd S.K."/>
            <person name="Frommer W.B."/>
            <person name="Fujita T."/>
            <person name="Gramzow L."/>
            <person name="Gutensohn M."/>
            <person name="Harholt J."/>
            <person name="Hattori M."/>
            <person name="Heyl A."/>
            <person name="Hirai T."/>
            <person name="Hiwatashi Y."/>
            <person name="Ishikawa M."/>
            <person name="Iwata M."/>
            <person name="Karol K.G."/>
            <person name="Koehler B."/>
            <person name="Kolukisaoglu U."/>
            <person name="Kubo M."/>
            <person name="Kurata T."/>
            <person name="Lalonde S."/>
            <person name="Li K."/>
            <person name="Li Y."/>
            <person name="Litt A."/>
            <person name="Lyons E."/>
            <person name="Manning G."/>
            <person name="Maruyama T."/>
            <person name="Michael T.P."/>
            <person name="Mikami K."/>
            <person name="Miyazaki S."/>
            <person name="Morinaga S."/>
            <person name="Murata T."/>
            <person name="Mueller-Roeber B."/>
            <person name="Nelson D.R."/>
            <person name="Obara M."/>
            <person name="Oguri Y."/>
            <person name="Olmstead R.G."/>
            <person name="Onodera N."/>
            <person name="Petersen B.L."/>
            <person name="Pils B."/>
            <person name="Prigge M."/>
            <person name="Rensing S.A."/>
            <person name="Riano-Pachon D.M."/>
            <person name="Roberts A.W."/>
            <person name="Sato Y."/>
            <person name="Scheller H.V."/>
            <person name="Schulz B."/>
            <person name="Schulz C."/>
            <person name="Shakirov E.V."/>
            <person name="Shibagaki N."/>
            <person name="Shinohara N."/>
            <person name="Shippen D.E."/>
            <person name="Soerensen I."/>
            <person name="Sotooka R."/>
            <person name="Sugimoto N."/>
            <person name="Sugita M."/>
            <person name="Sumikawa N."/>
            <person name="Tanurdzic M."/>
            <person name="Theissen G."/>
            <person name="Ulvskov P."/>
            <person name="Wakazuki S."/>
            <person name="Weng J.K."/>
            <person name="Willats W.W."/>
            <person name="Wipf D."/>
            <person name="Wolf P.G."/>
            <person name="Yang L."/>
            <person name="Zimmer A.D."/>
            <person name="Zhu Q."/>
            <person name="Mitros T."/>
            <person name="Hellsten U."/>
            <person name="Loque D."/>
            <person name="Otillar R."/>
            <person name="Salamov A."/>
            <person name="Schmutz J."/>
            <person name="Shapiro H."/>
            <person name="Lindquist E."/>
            <person name="Lucas S."/>
            <person name="Rokhsar D."/>
            <person name="Grigoriev I.V."/>
        </authorList>
    </citation>
    <scope>NUCLEOTIDE SEQUENCE [LARGE SCALE GENOMIC DNA]</scope>
</reference>
<evidence type="ECO:0000313" key="2">
    <source>
        <dbReference type="EMBL" id="EFJ04734.1"/>
    </source>
</evidence>
<feature type="region of interest" description="Disordered" evidence="1">
    <location>
        <begin position="13"/>
        <end position="40"/>
    </location>
</feature>
<protein>
    <submittedName>
        <fullName evidence="2">Uncharacterized protein</fullName>
    </submittedName>
</protein>
<dbReference type="KEGG" id="smo:SELMODRAFT_432135"/>
<organism evidence="3">
    <name type="scientific">Selaginella moellendorffii</name>
    <name type="common">Spikemoss</name>
    <dbReference type="NCBI Taxonomy" id="88036"/>
    <lineage>
        <taxon>Eukaryota</taxon>
        <taxon>Viridiplantae</taxon>
        <taxon>Streptophyta</taxon>
        <taxon>Embryophyta</taxon>
        <taxon>Tracheophyta</taxon>
        <taxon>Lycopodiopsida</taxon>
        <taxon>Selaginellales</taxon>
        <taxon>Selaginellaceae</taxon>
        <taxon>Selaginella</taxon>
    </lineage>
</organism>
<sequence length="240" mass="25241">MVSVSRKLDHCGLGQLSGDSSQVSNEISASHVGGNNEHNNDVDVEMNTQIDVGVIETVGTGALEAVATGGGVLAFDVGGGGGVVPLVAEAARGKVDEPAKEVIDSIVGGFTAEAMEGMVVAPTAPQVGGARGASGGEGLCMHDFDTILNDRVQNTIIQAQERTVTYDLNMAIYSSFAEISCCLGEGIGKAPEKLIYNISKSKMSFAEQNVYLELLNTWLRNNKKCCEIKMEKVMKEKEPG</sequence>